<proteinExistence type="predicted"/>
<reference evidence="2 3" key="1">
    <citation type="submission" date="2016-10" db="EMBL/GenBank/DDBJ databases">
        <authorList>
            <person name="de Groot N.N."/>
        </authorList>
    </citation>
    <scope>NUCLEOTIDE SEQUENCE [LARGE SCALE GENOMIC DNA]</scope>
    <source>
        <strain evidence="2 3">DSM 9236</strain>
    </source>
</reference>
<dbReference type="AlphaFoldDB" id="A0A1I2B8S3"/>
<name>A0A1I2B8S3_9FIRM</name>
<dbReference type="Proteomes" id="UP000198896">
    <property type="component" value="Unassembled WGS sequence"/>
</dbReference>
<protein>
    <submittedName>
        <fullName evidence="2">Uncharacterized protein</fullName>
    </submittedName>
</protein>
<keyword evidence="3" id="KW-1185">Reference proteome</keyword>
<evidence type="ECO:0000256" key="1">
    <source>
        <dbReference type="SAM" id="MobiDB-lite"/>
    </source>
</evidence>
<sequence length="50" mass="6144">MPFVKERNRKLTYKVGNMQKFKEDMYKTRQKYSGPNPARERQKHKTGRKK</sequence>
<feature type="compositionally biased region" description="Basic residues" evidence="1">
    <location>
        <begin position="41"/>
        <end position="50"/>
    </location>
</feature>
<gene>
    <name evidence="2" type="ORF">SAMN05216245_10856</name>
</gene>
<dbReference type="EMBL" id="FONL01000008">
    <property type="protein sequence ID" value="SFE52541.1"/>
    <property type="molecule type" value="Genomic_DNA"/>
</dbReference>
<organism evidence="2 3">
    <name type="scientific">Succiniclasticum ruminis DSM 9236</name>
    <dbReference type="NCBI Taxonomy" id="1123323"/>
    <lineage>
        <taxon>Bacteria</taxon>
        <taxon>Bacillati</taxon>
        <taxon>Bacillota</taxon>
        <taxon>Negativicutes</taxon>
        <taxon>Acidaminococcales</taxon>
        <taxon>Acidaminococcaceae</taxon>
        <taxon>Succiniclasticum</taxon>
    </lineage>
</organism>
<accession>A0A1I2B8S3</accession>
<dbReference type="STRING" id="1123323.SAMN05216245_10856"/>
<evidence type="ECO:0000313" key="2">
    <source>
        <dbReference type="EMBL" id="SFE52541.1"/>
    </source>
</evidence>
<evidence type="ECO:0000313" key="3">
    <source>
        <dbReference type="Proteomes" id="UP000198896"/>
    </source>
</evidence>
<feature type="region of interest" description="Disordered" evidence="1">
    <location>
        <begin position="22"/>
        <end position="50"/>
    </location>
</feature>
<dbReference type="RefSeq" id="WP_177205950.1">
    <property type="nucleotide sequence ID" value="NZ_FONL01000008.1"/>
</dbReference>